<dbReference type="RefSeq" id="WP_344993879.1">
    <property type="nucleotide sequence ID" value="NZ_BAABFR010000021.1"/>
</dbReference>
<organism evidence="2 3">
    <name type="scientific">Tsukamurella soli</name>
    <dbReference type="NCBI Taxonomy" id="644556"/>
    <lineage>
        <taxon>Bacteria</taxon>
        <taxon>Bacillati</taxon>
        <taxon>Actinomycetota</taxon>
        <taxon>Actinomycetes</taxon>
        <taxon>Mycobacteriales</taxon>
        <taxon>Tsukamurellaceae</taxon>
        <taxon>Tsukamurella</taxon>
    </lineage>
</organism>
<dbReference type="CDD" id="cd12809">
    <property type="entry name" value="Esterase_713_like-2"/>
    <property type="match status" value="1"/>
</dbReference>
<dbReference type="PANTHER" id="PTHR43194">
    <property type="entry name" value="HYDROLASE ALPHA/BETA FOLD FAMILY"/>
    <property type="match status" value="1"/>
</dbReference>
<dbReference type="PANTHER" id="PTHR43194:SF4">
    <property type="entry name" value="AB HYDROLASE-1 DOMAIN-CONTAINING PROTEIN"/>
    <property type="match status" value="1"/>
</dbReference>
<comment type="caution">
    <text evidence="2">The sequence shown here is derived from an EMBL/GenBank/DDBJ whole genome shotgun (WGS) entry which is preliminary data.</text>
</comment>
<dbReference type="Proteomes" id="UP001500635">
    <property type="component" value="Unassembled WGS sequence"/>
</dbReference>
<accession>A0ABP8JFF9</accession>
<sequence length="360" mass="38610">MTTPYGTPAATRPLEVADQGCFFVGGDYDPETDTMTGHAYVQYQLPAHPTYPYPLVLIHGGGQTGAGFLSTPAGRPGWATIFLAAGFAVYALDLPGRGRAQGHPDPREPGHPRTARDVAARVRPRHAAPLWPQAVHHTRWPGDGVPGDRVYDQFYASQVSGCGDLAQLELDARAAGAALLDRIGPAVLLAHSLGAPAGWQIADARPDLTHAVVAVEPSGPPVRDVRLVGAPTWFEDGATTRPWGITSAPLTYDPPAGSATELQFVRHRAPGPGLAACWRQAEPARALPNLKRIPILIVTAEASYHAPYDHGTSDYLEQAGVHHDFVRLADRGIHGNGHMMMLEQNNGEVADLLLRWITDH</sequence>
<evidence type="ECO:0000313" key="2">
    <source>
        <dbReference type="EMBL" id="GAA4390040.1"/>
    </source>
</evidence>
<name>A0ABP8JFF9_9ACTN</name>
<proteinExistence type="predicted"/>
<evidence type="ECO:0000313" key="3">
    <source>
        <dbReference type="Proteomes" id="UP001500635"/>
    </source>
</evidence>
<dbReference type="Gene3D" id="3.40.50.1820">
    <property type="entry name" value="alpha/beta hydrolase"/>
    <property type="match status" value="1"/>
</dbReference>
<dbReference type="InterPro" id="IPR000073">
    <property type="entry name" value="AB_hydrolase_1"/>
</dbReference>
<dbReference type="InterPro" id="IPR029058">
    <property type="entry name" value="AB_hydrolase_fold"/>
</dbReference>
<dbReference type="EMBL" id="BAABFR010000021">
    <property type="protein sequence ID" value="GAA4390040.1"/>
    <property type="molecule type" value="Genomic_DNA"/>
</dbReference>
<dbReference type="SUPFAM" id="SSF53474">
    <property type="entry name" value="alpha/beta-Hydrolases"/>
    <property type="match status" value="1"/>
</dbReference>
<reference evidence="3" key="1">
    <citation type="journal article" date="2019" name="Int. J. Syst. Evol. Microbiol.">
        <title>The Global Catalogue of Microorganisms (GCM) 10K type strain sequencing project: providing services to taxonomists for standard genome sequencing and annotation.</title>
        <authorList>
            <consortium name="The Broad Institute Genomics Platform"/>
            <consortium name="The Broad Institute Genome Sequencing Center for Infectious Disease"/>
            <person name="Wu L."/>
            <person name="Ma J."/>
        </authorList>
    </citation>
    <scope>NUCLEOTIDE SEQUENCE [LARGE SCALE GENOMIC DNA]</scope>
    <source>
        <strain evidence="3">JCM 17688</strain>
    </source>
</reference>
<keyword evidence="3" id="KW-1185">Reference proteome</keyword>
<evidence type="ECO:0000259" key="1">
    <source>
        <dbReference type="Pfam" id="PF12697"/>
    </source>
</evidence>
<dbReference type="InterPro" id="IPR050228">
    <property type="entry name" value="Carboxylesterase_BioH"/>
</dbReference>
<dbReference type="Pfam" id="PF12697">
    <property type="entry name" value="Abhydrolase_6"/>
    <property type="match status" value="1"/>
</dbReference>
<protein>
    <recommendedName>
        <fullName evidence="1">AB hydrolase-1 domain-containing protein</fullName>
    </recommendedName>
</protein>
<gene>
    <name evidence="2" type="ORF">GCM10023147_17520</name>
</gene>
<feature type="domain" description="AB hydrolase-1" evidence="1">
    <location>
        <begin position="154"/>
        <end position="351"/>
    </location>
</feature>